<name>A0A2Z5V7I0_9COXI</name>
<gene>
    <name evidence="1" type="ORF">RVIR1_08850</name>
</gene>
<accession>A0A2Z5V7I0</accession>
<proteinExistence type="predicted"/>
<reference evidence="1 2" key="1">
    <citation type="submission" date="2017-03" db="EMBL/GenBank/DDBJ databases">
        <title>The genome sequence of Candidatus Rickettsiella viridis.</title>
        <authorList>
            <person name="Nikoh N."/>
            <person name="Tsuchida T."/>
            <person name="Yamaguchi K."/>
            <person name="Maeda T."/>
            <person name="Shigenobu S."/>
            <person name="Fukatsu T."/>
        </authorList>
    </citation>
    <scope>NUCLEOTIDE SEQUENCE [LARGE SCALE GENOMIC DNA]</scope>
    <source>
        <strain evidence="1 2">Ap-RA04</strain>
    </source>
</reference>
<dbReference type="KEGG" id="rvi:RVIR1_08850"/>
<evidence type="ECO:0000313" key="1">
    <source>
        <dbReference type="EMBL" id="BBB15367.1"/>
    </source>
</evidence>
<keyword evidence="2" id="KW-1185">Reference proteome</keyword>
<sequence length="49" mass="5612">MQNKKFDQFQSKTMDKTKLIAALESNSLDKLTSLLFCISSSKKFDLIQP</sequence>
<dbReference type="AlphaFoldDB" id="A0A2Z5V7I0"/>
<protein>
    <submittedName>
        <fullName evidence="1">Uncharacterized protein</fullName>
    </submittedName>
</protein>
<dbReference type="EMBL" id="AP018005">
    <property type="protein sequence ID" value="BBB15367.1"/>
    <property type="molecule type" value="Genomic_DNA"/>
</dbReference>
<organism evidence="1 2">
    <name type="scientific">Candidatus Rickettsiella viridis</name>
    <dbReference type="NCBI Taxonomy" id="676208"/>
    <lineage>
        <taxon>Bacteria</taxon>
        <taxon>Pseudomonadati</taxon>
        <taxon>Pseudomonadota</taxon>
        <taxon>Gammaproteobacteria</taxon>
        <taxon>Legionellales</taxon>
        <taxon>Coxiellaceae</taxon>
        <taxon>Rickettsiella</taxon>
    </lineage>
</organism>
<dbReference type="Proteomes" id="UP000282483">
    <property type="component" value="Chromosome"/>
</dbReference>
<evidence type="ECO:0000313" key="2">
    <source>
        <dbReference type="Proteomes" id="UP000282483"/>
    </source>
</evidence>